<keyword evidence="3" id="KW-1185">Reference proteome</keyword>
<dbReference type="EMBL" id="FUXM01000003">
    <property type="protein sequence ID" value="SJZ60953.1"/>
    <property type="molecule type" value="Genomic_DNA"/>
</dbReference>
<dbReference type="AlphaFoldDB" id="A0A1T4M1X2"/>
<feature type="transmembrane region" description="Helical" evidence="1">
    <location>
        <begin position="93"/>
        <end position="117"/>
    </location>
</feature>
<evidence type="ECO:0000256" key="1">
    <source>
        <dbReference type="SAM" id="Phobius"/>
    </source>
</evidence>
<protein>
    <submittedName>
        <fullName evidence="2">Uncharacterized protein</fullName>
    </submittedName>
</protein>
<proteinExistence type="predicted"/>
<evidence type="ECO:0000313" key="2">
    <source>
        <dbReference type="EMBL" id="SJZ60953.1"/>
    </source>
</evidence>
<feature type="transmembrane region" description="Helical" evidence="1">
    <location>
        <begin position="12"/>
        <end position="31"/>
    </location>
</feature>
<reference evidence="3" key="1">
    <citation type="submission" date="2017-02" db="EMBL/GenBank/DDBJ databases">
        <authorList>
            <person name="Varghese N."/>
            <person name="Submissions S."/>
        </authorList>
    </citation>
    <scope>NUCLEOTIDE SEQUENCE [LARGE SCALE GENOMIC DNA]</scope>
    <source>
        <strain evidence="3">DSM 16521</strain>
    </source>
</reference>
<accession>A0A1T4M1X2</accession>
<keyword evidence="1" id="KW-0472">Membrane</keyword>
<evidence type="ECO:0000313" key="3">
    <source>
        <dbReference type="Proteomes" id="UP000189933"/>
    </source>
</evidence>
<name>A0A1T4M1X2_9FIRM</name>
<keyword evidence="1" id="KW-0812">Transmembrane</keyword>
<keyword evidence="1" id="KW-1133">Transmembrane helix</keyword>
<dbReference type="Proteomes" id="UP000189933">
    <property type="component" value="Unassembled WGS sequence"/>
</dbReference>
<gene>
    <name evidence="2" type="ORF">SAMN02745885_00385</name>
</gene>
<sequence length="118" mass="13042">MSKRRSFFWREIVKYVAFLQLLSLNGIAWAAKSKKAEMLTGEIQDIWEKVSSLSDILMYLGAFGAILGLGVTGIKLTMGGWSPENLRKCKTSVIVVMLGLLLVVSSRVMVGIVYNAVK</sequence>
<organism evidence="2 3">
    <name type="scientific">Carboxydocella sporoproducens DSM 16521</name>
    <dbReference type="NCBI Taxonomy" id="1121270"/>
    <lineage>
        <taxon>Bacteria</taxon>
        <taxon>Bacillati</taxon>
        <taxon>Bacillota</taxon>
        <taxon>Clostridia</taxon>
        <taxon>Eubacteriales</taxon>
        <taxon>Clostridiales Family XVI. Incertae Sedis</taxon>
        <taxon>Carboxydocella</taxon>
    </lineage>
</organism>
<feature type="transmembrane region" description="Helical" evidence="1">
    <location>
        <begin position="56"/>
        <end position="81"/>
    </location>
</feature>
<dbReference type="RefSeq" id="WP_078664538.1">
    <property type="nucleotide sequence ID" value="NZ_FUXM01000003.1"/>
</dbReference>